<keyword evidence="2" id="KW-0597">Phosphoprotein</keyword>
<feature type="compositionally biased region" description="Basic and acidic residues" evidence="4">
    <location>
        <begin position="101"/>
        <end position="120"/>
    </location>
</feature>
<feature type="region of interest" description="Disordered" evidence="4">
    <location>
        <begin position="637"/>
        <end position="715"/>
    </location>
</feature>
<name>A0A875RV44_EENNA</name>
<feature type="region of interest" description="Disordered" evidence="4">
    <location>
        <begin position="767"/>
        <end position="803"/>
    </location>
</feature>
<evidence type="ECO:0008006" key="7">
    <source>
        <dbReference type="Google" id="ProtNLM"/>
    </source>
</evidence>
<organism evidence="5 6">
    <name type="scientific">Eeniella nana</name>
    <name type="common">Yeast</name>
    <name type="synonym">Brettanomyces nanus</name>
    <dbReference type="NCBI Taxonomy" id="13502"/>
    <lineage>
        <taxon>Eukaryota</taxon>
        <taxon>Fungi</taxon>
        <taxon>Dikarya</taxon>
        <taxon>Ascomycota</taxon>
        <taxon>Saccharomycotina</taxon>
        <taxon>Pichiomycetes</taxon>
        <taxon>Pichiales</taxon>
        <taxon>Pichiaceae</taxon>
        <taxon>Brettanomyces</taxon>
    </lineage>
</organism>
<feature type="compositionally biased region" description="Acidic residues" evidence="4">
    <location>
        <begin position="71"/>
        <end position="88"/>
    </location>
</feature>
<comment type="subcellular location">
    <subcellularLocation>
        <location evidence="1">Nucleus</location>
        <location evidence="1">Nucleolus</location>
    </subcellularLocation>
</comment>
<dbReference type="GeneID" id="62195978"/>
<dbReference type="GO" id="GO:0006364">
    <property type="term" value="P:rRNA processing"/>
    <property type="evidence" value="ECO:0007669"/>
    <property type="project" value="InterPro"/>
</dbReference>
<dbReference type="PANTHER" id="PTHR14150:SF12">
    <property type="entry name" value="U3 SMALL NUCLEOLAR RNA-ASSOCIATED PROTEIN 14 HOMOLOG A"/>
    <property type="match status" value="1"/>
</dbReference>
<sequence>MSYQRSSFHRRPKWDSQKRILNAYEHAIKANDKAETNGHSSEQESEEEEEEEGKYGDTVIDARALLKGEEVEGIDDNDFEDEELDSDEAFGSSDQSDEEDLNHKKFGDDLDDDFNLKYDGIDPTQLMPLSAIWDLDEKEVTKDKVQKVVERRKKNNNSDIILDDNLSDSDEDEEGGYNETSSSENGDDDDEDEDPFDEIDEEDVEEEEGAGKLTNVMTALKKGLPKEKKEVTSLVNDNMQENSYSLPTQGKELSFADMMVGVDNMSKDQQPALLLKDRGEDVKNNKGFAVPLPQSIQKRQERKAAYEIQKEEVAKWEDTIESNRQAEVLKFGRDKIEHSVRSSFEPTERPLNEIEEKIDAVLETSNVESKKTEDMFEQIETAKMTKNDIFKRTKELRLMRELMYRGQRDSKRLKKIKSKAYRRILRKEKMKNQRLVEEAEGESGEDVEEAAYERAKERMTLKHKNTSAWAKNMIKSGMSKDADTREEMEEMLRKGESLKKKQLGKKDVESSDEDDEREISDIEKEVGIEGTDNASKEKLGKGVLAMDFMRNADKKERERTLEEISELRNLEEGGDDSDEKQLLRQLENSVNINSNSGRRVYTPSAALAAEGINEQRKEILREVEEDNSRDLEHRLKMKGRKHKKISRKEDDEEVNPWLEDTEEKTRKSSKVHVTDGQSSRLEKSAAKIAKKAKKAKKRSRRDSENEEDVVIEDKQTLNIGGGLEDEFEGEGDKEEDIRVFKQKDLIREAFAGDDVIEKEFENEKKEIEELEGDKEEVEEELPGWGSWCGGDESENKKRKKNKKRRIFRTVQGVVPKDRRLDKGKKNVIVNERVNKKNVRYLADKVPYPFKTWAQYEKTLRTPIGQDWNSRDSFQKMTMPKVLSKYGDVIDPMKAPFN</sequence>
<reference evidence="5" key="1">
    <citation type="submission" date="2020-10" db="EMBL/GenBank/DDBJ databases">
        <authorList>
            <person name="Roach M.J.R."/>
        </authorList>
    </citation>
    <scope>NUCLEOTIDE SEQUENCE</scope>
    <source>
        <strain evidence="5">CBS 1945</strain>
    </source>
</reference>
<dbReference type="OrthoDB" id="277439at2759"/>
<feature type="compositionally biased region" description="Basic and acidic residues" evidence="4">
    <location>
        <begin position="26"/>
        <end position="36"/>
    </location>
</feature>
<evidence type="ECO:0000256" key="3">
    <source>
        <dbReference type="ARBA" id="ARBA00023242"/>
    </source>
</evidence>
<gene>
    <name evidence="5" type="ORF">FOA43_002577</name>
</gene>
<evidence type="ECO:0000313" key="5">
    <source>
        <dbReference type="EMBL" id="QPG75227.1"/>
    </source>
</evidence>
<feature type="compositionally biased region" description="Acidic residues" evidence="4">
    <location>
        <begin position="43"/>
        <end position="52"/>
    </location>
</feature>
<feature type="compositionally biased region" description="Acidic residues" evidence="4">
    <location>
        <begin position="768"/>
        <end position="781"/>
    </location>
</feature>
<protein>
    <recommendedName>
        <fullName evidence="7">U3 small nucleolar RNA-associated protein 14</fullName>
    </recommendedName>
</protein>
<dbReference type="InterPro" id="IPR006709">
    <property type="entry name" value="SSU_processome_Utp14"/>
</dbReference>
<evidence type="ECO:0000256" key="1">
    <source>
        <dbReference type="ARBA" id="ARBA00004604"/>
    </source>
</evidence>
<evidence type="ECO:0000313" key="6">
    <source>
        <dbReference type="Proteomes" id="UP000662931"/>
    </source>
</evidence>
<feature type="compositionally biased region" description="Basic residues" evidence="4">
    <location>
        <begin position="688"/>
        <end position="700"/>
    </location>
</feature>
<dbReference type="Pfam" id="PF04615">
    <property type="entry name" value="Utp14"/>
    <property type="match status" value="1"/>
</dbReference>
<dbReference type="GO" id="GO:0032040">
    <property type="term" value="C:small-subunit processome"/>
    <property type="evidence" value="ECO:0007669"/>
    <property type="project" value="InterPro"/>
</dbReference>
<feature type="compositionally biased region" description="Acidic residues" evidence="4">
    <location>
        <begin position="161"/>
        <end position="176"/>
    </location>
</feature>
<dbReference type="RefSeq" id="XP_038778792.1">
    <property type="nucleotide sequence ID" value="XM_038922864.1"/>
</dbReference>
<proteinExistence type="predicted"/>
<evidence type="ECO:0000256" key="2">
    <source>
        <dbReference type="ARBA" id="ARBA00022553"/>
    </source>
</evidence>
<dbReference type="EMBL" id="CP064813">
    <property type="protein sequence ID" value="QPG75227.1"/>
    <property type="molecule type" value="Genomic_DNA"/>
</dbReference>
<evidence type="ECO:0000256" key="4">
    <source>
        <dbReference type="SAM" id="MobiDB-lite"/>
    </source>
</evidence>
<feature type="region of interest" description="Disordered" evidence="4">
    <location>
        <begin position="25"/>
        <end position="122"/>
    </location>
</feature>
<keyword evidence="3" id="KW-0539">Nucleus</keyword>
<dbReference type="PANTHER" id="PTHR14150">
    <property type="entry name" value="U3 SMALL NUCLEOLAR RNA-ASSOCIATED PROTEIN 14"/>
    <property type="match status" value="1"/>
</dbReference>
<dbReference type="AlphaFoldDB" id="A0A875RV44"/>
<feature type="compositionally biased region" description="Basic residues" evidence="4">
    <location>
        <begin position="637"/>
        <end position="646"/>
    </location>
</feature>
<feature type="compositionally biased region" description="Acidic residues" evidence="4">
    <location>
        <begin position="650"/>
        <end position="662"/>
    </location>
</feature>
<keyword evidence="6" id="KW-1185">Reference proteome</keyword>
<dbReference type="Proteomes" id="UP000662931">
    <property type="component" value="Chromosome 2"/>
</dbReference>
<feature type="compositionally biased region" description="Basic and acidic residues" evidence="4">
    <location>
        <begin position="478"/>
        <end position="509"/>
    </location>
</feature>
<feature type="region of interest" description="Disordered" evidence="4">
    <location>
        <begin position="472"/>
        <end position="534"/>
    </location>
</feature>
<feature type="compositionally biased region" description="Acidic residues" evidence="4">
    <location>
        <begin position="185"/>
        <end position="208"/>
    </location>
</feature>
<accession>A0A875RV44</accession>
<dbReference type="KEGG" id="bnn:FOA43_002577"/>
<feature type="region of interest" description="Disordered" evidence="4">
    <location>
        <begin position="153"/>
        <end position="215"/>
    </location>
</feature>